<dbReference type="Proteomes" id="UP000269301">
    <property type="component" value="Unassembled WGS sequence"/>
</dbReference>
<gene>
    <name evidence="1" type="ORF">D8M06_06280</name>
</gene>
<keyword evidence="2" id="KW-1185">Reference proteome</keyword>
<proteinExistence type="predicted"/>
<reference evidence="1 2" key="1">
    <citation type="journal article" date="2016" name="Int. J. Syst. Evol. Microbiol.">
        <title>Oceanobacillus halophilus sp. nov., a novel moderately halophilic bacterium from a hypersaline lake.</title>
        <authorList>
            <person name="Amoozegar M.A."/>
            <person name="Bagheri M."/>
            <person name="Makhdoumi A."/>
            <person name="Nikou M.M."/>
            <person name="Fazeli S.A.S."/>
            <person name="Schumann P."/>
            <person name="Sproer C."/>
            <person name="Sanchez-Porro C."/>
            <person name="Ventosa A."/>
        </authorList>
    </citation>
    <scope>NUCLEOTIDE SEQUENCE [LARGE SCALE GENOMIC DNA]</scope>
    <source>
        <strain evidence="1 2">DSM 23996</strain>
    </source>
</reference>
<dbReference type="Pfam" id="PF09953">
    <property type="entry name" value="DUF2187"/>
    <property type="match status" value="1"/>
</dbReference>
<comment type="caution">
    <text evidence="1">The sequence shown here is derived from an EMBL/GenBank/DDBJ whole genome shotgun (WGS) entry which is preliminary data.</text>
</comment>
<dbReference type="RefSeq" id="WP_121203528.1">
    <property type="nucleotide sequence ID" value="NZ_RBZP01000002.1"/>
</dbReference>
<dbReference type="EMBL" id="RBZP01000002">
    <property type="protein sequence ID" value="RKQ35856.1"/>
    <property type="molecule type" value="Genomic_DNA"/>
</dbReference>
<name>A0A495ABR4_9BACI</name>
<evidence type="ECO:0000313" key="2">
    <source>
        <dbReference type="Proteomes" id="UP000269301"/>
    </source>
</evidence>
<accession>A0A495ABR4</accession>
<dbReference type="AlphaFoldDB" id="A0A495ABR4"/>
<evidence type="ECO:0000313" key="1">
    <source>
        <dbReference type="EMBL" id="RKQ35856.1"/>
    </source>
</evidence>
<dbReference type="InterPro" id="IPR018690">
    <property type="entry name" value="DUF2187"/>
</dbReference>
<protein>
    <submittedName>
        <fullName evidence="1">DUF2187 domain-containing protein</fullName>
    </submittedName>
</protein>
<organism evidence="1 2">
    <name type="scientific">Oceanobacillus halophilus</name>
    <dbReference type="NCBI Taxonomy" id="930130"/>
    <lineage>
        <taxon>Bacteria</taxon>
        <taxon>Bacillati</taxon>
        <taxon>Bacillota</taxon>
        <taxon>Bacilli</taxon>
        <taxon>Bacillales</taxon>
        <taxon>Bacillaceae</taxon>
        <taxon>Oceanobacillus</taxon>
    </lineage>
</organism>
<dbReference type="InterPro" id="IPR037222">
    <property type="entry name" value="GatD_N_sf"/>
</dbReference>
<dbReference type="OrthoDB" id="2887062at2"/>
<dbReference type="SUPFAM" id="SSF141300">
    <property type="entry name" value="GatD N-terminal domain-like"/>
    <property type="match status" value="1"/>
</dbReference>
<sequence length="109" mass="12603">MEQYVQVSPLHFRNILLLLHTEKVINVENVRKSEFDVFQVDEHKAEPGDIIQFQRENVILEGTVLPSHGENSIIVDLSSMPIEDLEMFNHGYSNTVVAHSKYKILEKRS</sequence>